<keyword evidence="9" id="KW-1185">Reference proteome</keyword>
<dbReference type="EMBL" id="LT598455">
    <property type="protein sequence ID" value="SCU87376.1"/>
    <property type="molecule type" value="Genomic_DNA"/>
</dbReference>
<evidence type="ECO:0000256" key="3">
    <source>
        <dbReference type="ARBA" id="ARBA00022801"/>
    </source>
</evidence>
<dbReference type="OrthoDB" id="1711136at2759"/>
<comment type="catalytic activity">
    <reaction evidence="6">
        <text>an N-acyl-L-alpha-aminoacyl-tRNA + H2O = an N-acyl-L-amino acid + a tRNA + H(+)</text>
        <dbReference type="Rhea" id="RHEA:54448"/>
        <dbReference type="Rhea" id="RHEA-COMP:10123"/>
        <dbReference type="Rhea" id="RHEA-COMP:13883"/>
        <dbReference type="ChEBI" id="CHEBI:15377"/>
        <dbReference type="ChEBI" id="CHEBI:15378"/>
        <dbReference type="ChEBI" id="CHEBI:59874"/>
        <dbReference type="ChEBI" id="CHEBI:78442"/>
        <dbReference type="ChEBI" id="CHEBI:138191"/>
        <dbReference type="EC" id="3.1.1.29"/>
    </reaction>
</comment>
<dbReference type="InterPro" id="IPR001328">
    <property type="entry name" value="Pept_tRNA_hydro"/>
</dbReference>
<dbReference type="Pfam" id="PF01195">
    <property type="entry name" value="Pept_tRNA_hydro"/>
    <property type="match status" value="1"/>
</dbReference>
<dbReference type="GO" id="GO:0005739">
    <property type="term" value="C:mitochondrion"/>
    <property type="evidence" value="ECO:0007669"/>
    <property type="project" value="GOC"/>
</dbReference>
<evidence type="ECO:0000313" key="9">
    <source>
        <dbReference type="Proteomes" id="UP000190274"/>
    </source>
</evidence>
<keyword evidence="4" id="KW-0694">RNA-binding</keyword>
<dbReference type="STRING" id="1266660.A0A1G4JBN3"/>
<keyword evidence="2" id="KW-0820">tRNA-binding</keyword>
<evidence type="ECO:0000256" key="1">
    <source>
        <dbReference type="ARBA" id="ARBA00013260"/>
    </source>
</evidence>
<sequence length="193" mass="21483">MPRIRVPGLSRSFTTCITGIGNPEPQYACTRHNAGLFMLDLLKEELSHSSRSQPYLPCSTTKKVKKCQWGDNLLLRADGDYINLSGKTVVPLWNRLGPDFTHIVVHDELSLPVGKVQLRKPGTSVRGHNGLKDIAKRFGGGFYRLAVGIGRPAERDSESVAQYVLAKFTKEERSIIESQGLARAIDHLRRLTC</sequence>
<proteinExistence type="inferred from homology"/>
<organism evidence="8 9">
    <name type="scientific">Lachancea dasiensis</name>
    <dbReference type="NCBI Taxonomy" id="1072105"/>
    <lineage>
        <taxon>Eukaryota</taxon>
        <taxon>Fungi</taxon>
        <taxon>Dikarya</taxon>
        <taxon>Ascomycota</taxon>
        <taxon>Saccharomycotina</taxon>
        <taxon>Saccharomycetes</taxon>
        <taxon>Saccharomycetales</taxon>
        <taxon>Saccharomycetaceae</taxon>
        <taxon>Lachancea</taxon>
    </lineage>
</organism>
<dbReference type="PROSITE" id="PS01195">
    <property type="entry name" value="PEPT_TRNA_HYDROL_1"/>
    <property type="match status" value="1"/>
</dbReference>
<keyword evidence="3 6" id="KW-0378">Hydrolase</keyword>
<reference evidence="9" key="1">
    <citation type="submission" date="2016-03" db="EMBL/GenBank/DDBJ databases">
        <authorList>
            <person name="Devillers H."/>
        </authorList>
    </citation>
    <scope>NUCLEOTIDE SEQUENCE [LARGE SCALE GENOMIC DNA]</scope>
</reference>
<dbReference type="EC" id="3.1.1.29" evidence="1 6"/>
<evidence type="ECO:0000256" key="5">
    <source>
        <dbReference type="ARBA" id="ARBA00038063"/>
    </source>
</evidence>
<gene>
    <name evidence="8" type="ORF">LADA_0E03642G</name>
</gene>
<evidence type="ECO:0000256" key="6">
    <source>
        <dbReference type="RuleBase" id="RU000673"/>
    </source>
</evidence>
<evidence type="ECO:0000256" key="7">
    <source>
        <dbReference type="RuleBase" id="RU004320"/>
    </source>
</evidence>
<dbReference type="NCBIfam" id="TIGR00447">
    <property type="entry name" value="pth"/>
    <property type="match status" value="1"/>
</dbReference>
<dbReference type="GO" id="GO:0000049">
    <property type="term" value="F:tRNA binding"/>
    <property type="evidence" value="ECO:0007669"/>
    <property type="project" value="UniProtKB-KW"/>
</dbReference>
<dbReference type="AlphaFoldDB" id="A0A1G4JBN3"/>
<dbReference type="Proteomes" id="UP000190274">
    <property type="component" value="Chromosome E"/>
</dbReference>
<evidence type="ECO:0000256" key="2">
    <source>
        <dbReference type="ARBA" id="ARBA00022555"/>
    </source>
</evidence>
<dbReference type="PROSITE" id="PS01196">
    <property type="entry name" value="PEPT_TRNA_HYDROL_2"/>
    <property type="match status" value="1"/>
</dbReference>
<dbReference type="PANTHER" id="PTHR17224:SF1">
    <property type="entry name" value="PEPTIDYL-TRNA HYDROLASE"/>
    <property type="match status" value="1"/>
</dbReference>
<dbReference type="Gene3D" id="3.40.50.1470">
    <property type="entry name" value="Peptidyl-tRNA hydrolase"/>
    <property type="match status" value="1"/>
</dbReference>
<dbReference type="SUPFAM" id="SSF53178">
    <property type="entry name" value="Peptidyl-tRNA hydrolase-like"/>
    <property type="match status" value="1"/>
</dbReference>
<dbReference type="InterPro" id="IPR036416">
    <property type="entry name" value="Pept_tRNA_hydro_sf"/>
</dbReference>
<evidence type="ECO:0000313" key="8">
    <source>
        <dbReference type="EMBL" id="SCU87376.1"/>
    </source>
</evidence>
<dbReference type="PANTHER" id="PTHR17224">
    <property type="entry name" value="PEPTIDYL-TRNA HYDROLASE"/>
    <property type="match status" value="1"/>
</dbReference>
<name>A0A1G4JBN3_9SACH</name>
<evidence type="ECO:0000256" key="4">
    <source>
        <dbReference type="ARBA" id="ARBA00022884"/>
    </source>
</evidence>
<comment type="similarity">
    <text evidence="5 7">Belongs to the PTH family.</text>
</comment>
<protein>
    <recommendedName>
        <fullName evidence="1 6">Peptidyl-tRNA hydrolase</fullName>
        <ecNumber evidence="1 6">3.1.1.29</ecNumber>
    </recommendedName>
</protein>
<dbReference type="GO" id="GO:0004045">
    <property type="term" value="F:peptidyl-tRNA hydrolase activity"/>
    <property type="evidence" value="ECO:0007669"/>
    <property type="project" value="UniProtKB-EC"/>
</dbReference>
<accession>A0A1G4JBN3</accession>
<dbReference type="CDD" id="cd00462">
    <property type="entry name" value="PTH"/>
    <property type="match status" value="1"/>
</dbReference>
<dbReference type="GO" id="GO:0032543">
    <property type="term" value="P:mitochondrial translation"/>
    <property type="evidence" value="ECO:0007669"/>
    <property type="project" value="EnsemblFungi"/>
</dbReference>
<dbReference type="InterPro" id="IPR018171">
    <property type="entry name" value="Pept_tRNA_hydro_CS"/>
</dbReference>